<reference evidence="2" key="1">
    <citation type="submission" date="2018-02" db="EMBL/GenBank/DDBJ databases">
        <authorList>
            <person name="Moore K."/>
            <person name="Momper L."/>
        </authorList>
    </citation>
    <scope>NUCLEOTIDE SEQUENCE [LARGE SCALE GENOMIC DNA]</scope>
    <source>
        <strain evidence="2">ULC18</strain>
    </source>
</reference>
<evidence type="ECO:0000313" key="2">
    <source>
        <dbReference type="Proteomes" id="UP000239576"/>
    </source>
</evidence>
<sequence>MASPFNTPLETGIRSLAILTAIFPQSLDLQYLVFFDYLTVHSGDVEGPESLHAPLPMRSGELTVRRELIERGLFLMMSRGLVHRLPESNGFHYAVTDTASAFLSMLSSRYISKLKERAEWVTETFGESTPEELKVVERQFFQVWSMQFQPFERAGGRRT</sequence>
<dbReference type="EMBL" id="PVWK01000072">
    <property type="protein sequence ID" value="PSB28872.1"/>
    <property type="molecule type" value="Genomic_DNA"/>
</dbReference>
<dbReference type="Pfam" id="PF20288">
    <property type="entry name" value="MC2"/>
    <property type="match status" value="1"/>
</dbReference>
<protein>
    <submittedName>
        <fullName evidence="1">Threonine transporter</fullName>
    </submittedName>
</protein>
<dbReference type="OrthoDB" id="8662245at2"/>
<organism evidence="1 2">
    <name type="scientific">Stenomitos frigidus ULC18</name>
    <dbReference type="NCBI Taxonomy" id="2107698"/>
    <lineage>
        <taxon>Bacteria</taxon>
        <taxon>Bacillati</taxon>
        <taxon>Cyanobacteriota</taxon>
        <taxon>Cyanophyceae</taxon>
        <taxon>Leptolyngbyales</taxon>
        <taxon>Leptolyngbyaceae</taxon>
        <taxon>Stenomitos</taxon>
    </lineage>
</organism>
<gene>
    <name evidence="1" type="ORF">C7B82_12545</name>
</gene>
<dbReference type="InterPro" id="IPR046904">
    <property type="entry name" value="ABC-3C_MC2"/>
</dbReference>
<keyword evidence="2" id="KW-1185">Reference proteome</keyword>
<evidence type="ECO:0000313" key="1">
    <source>
        <dbReference type="EMBL" id="PSB28872.1"/>
    </source>
</evidence>
<proteinExistence type="predicted"/>
<name>A0A2T1E7Z9_9CYAN</name>
<dbReference type="Proteomes" id="UP000239576">
    <property type="component" value="Unassembled WGS sequence"/>
</dbReference>
<accession>A0A2T1E7Z9</accession>
<reference evidence="1 2" key="2">
    <citation type="submission" date="2018-03" db="EMBL/GenBank/DDBJ databases">
        <title>The ancient ancestry and fast evolution of plastids.</title>
        <authorList>
            <person name="Moore K.R."/>
            <person name="Magnabosco C."/>
            <person name="Momper L."/>
            <person name="Gold D.A."/>
            <person name="Bosak T."/>
            <person name="Fournier G.P."/>
        </authorList>
    </citation>
    <scope>NUCLEOTIDE SEQUENCE [LARGE SCALE GENOMIC DNA]</scope>
    <source>
        <strain evidence="1 2">ULC18</strain>
    </source>
</reference>
<dbReference type="RefSeq" id="WP_106256636.1">
    <property type="nucleotide sequence ID" value="NZ_CAWNSW010000087.1"/>
</dbReference>
<dbReference type="AlphaFoldDB" id="A0A2T1E7Z9"/>
<comment type="caution">
    <text evidence="1">The sequence shown here is derived from an EMBL/GenBank/DDBJ whole genome shotgun (WGS) entry which is preliminary data.</text>
</comment>